<evidence type="ECO:0000256" key="1">
    <source>
        <dbReference type="SAM" id="Phobius"/>
    </source>
</evidence>
<feature type="transmembrane region" description="Helical" evidence="1">
    <location>
        <begin position="57"/>
        <end position="74"/>
    </location>
</feature>
<organism evidence="2 3">
    <name type="scientific">Coniochaeta hoffmannii</name>
    <dbReference type="NCBI Taxonomy" id="91930"/>
    <lineage>
        <taxon>Eukaryota</taxon>
        <taxon>Fungi</taxon>
        <taxon>Dikarya</taxon>
        <taxon>Ascomycota</taxon>
        <taxon>Pezizomycotina</taxon>
        <taxon>Sordariomycetes</taxon>
        <taxon>Sordariomycetidae</taxon>
        <taxon>Coniochaetales</taxon>
        <taxon>Coniochaetaceae</taxon>
        <taxon>Coniochaeta</taxon>
    </lineage>
</organism>
<evidence type="ECO:0000313" key="3">
    <source>
        <dbReference type="Proteomes" id="UP001174691"/>
    </source>
</evidence>
<dbReference type="EMBL" id="JANBVN010000342">
    <property type="protein sequence ID" value="KAJ9129444.1"/>
    <property type="molecule type" value="Genomic_DNA"/>
</dbReference>
<feature type="transmembrane region" description="Helical" evidence="1">
    <location>
        <begin position="130"/>
        <end position="150"/>
    </location>
</feature>
<dbReference type="Proteomes" id="UP001174691">
    <property type="component" value="Unassembled WGS sequence"/>
</dbReference>
<reference evidence="2" key="1">
    <citation type="submission" date="2022-07" db="EMBL/GenBank/DDBJ databases">
        <title>Fungi with potential for degradation of polypropylene.</title>
        <authorList>
            <person name="Gostincar C."/>
        </authorList>
    </citation>
    <scope>NUCLEOTIDE SEQUENCE</scope>
    <source>
        <strain evidence="2">EXF-13287</strain>
    </source>
</reference>
<accession>A0AA38VCM3</accession>
<sequence>MYGLGIRLGIYMQWLSALLVCGWYIDGLQGLNESYIIFLFAVTIVIIVQTAQTAPTYAVEIVILTYIIFGVAASNRGMDVSRTPEGMMEIANMLWRDGFSESERDVLLESPSEHHRDRETKVHIANKANLLPSCVLATYCVLAIEFTLYWNSVRDVYTINTTGQLLPFIIGLVGLIKCVYKSVSNNVPRHGAMQHQAAYGDGIVPTPVSGPTLRSLTQVTQRSI</sequence>
<protein>
    <submittedName>
        <fullName evidence="2">Uncharacterized protein</fullName>
    </submittedName>
</protein>
<feature type="transmembrane region" description="Helical" evidence="1">
    <location>
        <begin position="6"/>
        <end position="25"/>
    </location>
</feature>
<gene>
    <name evidence="2" type="ORF">NKR19_g10370</name>
</gene>
<name>A0AA38VCM3_9PEZI</name>
<keyword evidence="1" id="KW-0812">Transmembrane</keyword>
<proteinExistence type="predicted"/>
<evidence type="ECO:0000313" key="2">
    <source>
        <dbReference type="EMBL" id="KAJ9129444.1"/>
    </source>
</evidence>
<feature type="transmembrane region" description="Helical" evidence="1">
    <location>
        <begin position="162"/>
        <end position="180"/>
    </location>
</feature>
<comment type="caution">
    <text evidence="2">The sequence shown here is derived from an EMBL/GenBank/DDBJ whole genome shotgun (WGS) entry which is preliminary data.</text>
</comment>
<keyword evidence="1" id="KW-0472">Membrane</keyword>
<dbReference type="AlphaFoldDB" id="A0AA38VCM3"/>
<feature type="transmembrane region" description="Helical" evidence="1">
    <location>
        <begin position="34"/>
        <end position="51"/>
    </location>
</feature>
<keyword evidence="3" id="KW-1185">Reference proteome</keyword>
<keyword evidence="1" id="KW-1133">Transmembrane helix</keyword>